<dbReference type="InterPro" id="IPR006483">
    <property type="entry name" value="CRISPR-assoc_Cas3_HD"/>
</dbReference>
<dbReference type="InterPro" id="IPR006474">
    <property type="entry name" value="Helicase_Cas3_CRISPR-ass_core"/>
</dbReference>
<dbReference type="Pfam" id="PF18395">
    <property type="entry name" value="Cas3_C"/>
    <property type="match status" value="1"/>
</dbReference>
<dbReference type="InterPro" id="IPR050547">
    <property type="entry name" value="DEAD_box_RNA_helicases"/>
</dbReference>
<comment type="similarity">
    <text evidence="2">In the central section; belongs to the CRISPR-associated helicase Cas3 family.</text>
</comment>
<evidence type="ECO:0000256" key="9">
    <source>
        <dbReference type="ARBA" id="ARBA00023118"/>
    </source>
</evidence>
<protein>
    <submittedName>
        <fullName evidence="12">CRISPR-associated helicase Cas3/CRISPR-associated endonuclease Cas3-HD</fullName>
    </submittedName>
</protein>
<dbReference type="GO" id="GO:0016787">
    <property type="term" value="F:hydrolase activity"/>
    <property type="evidence" value="ECO:0007669"/>
    <property type="project" value="UniProtKB-KW"/>
</dbReference>
<dbReference type="GO" id="GO:0004519">
    <property type="term" value="F:endonuclease activity"/>
    <property type="evidence" value="ECO:0007669"/>
    <property type="project" value="UniProtKB-KW"/>
</dbReference>
<proteinExistence type="inferred from homology"/>
<evidence type="ECO:0000256" key="2">
    <source>
        <dbReference type="ARBA" id="ARBA00009046"/>
    </source>
</evidence>
<keyword evidence="8" id="KW-0067">ATP-binding</keyword>
<name>A0A7Y9S6Z1_9MICC</name>
<dbReference type="CDD" id="cd09641">
    <property type="entry name" value="Cas3''_I"/>
    <property type="match status" value="1"/>
</dbReference>
<dbReference type="GO" id="GO:0005524">
    <property type="term" value="F:ATP binding"/>
    <property type="evidence" value="ECO:0007669"/>
    <property type="project" value="UniProtKB-KW"/>
</dbReference>
<dbReference type="InterPro" id="IPR038257">
    <property type="entry name" value="CRISPR-assoc_Cas3_HD_sf"/>
</dbReference>
<organism evidence="12 13">
    <name type="scientific">Psychromicrobium silvestre</name>
    <dbReference type="NCBI Taxonomy" id="1645614"/>
    <lineage>
        <taxon>Bacteria</taxon>
        <taxon>Bacillati</taxon>
        <taxon>Actinomycetota</taxon>
        <taxon>Actinomycetes</taxon>
        <taxon>Micrococcales</taxon>
        <taxon>Micrococcaceae</taxon>
        <taxon>Psychromicrobium</taxon>
    </lineage>
</organism>
<comment type="caution">
    <text evidence="12">The sequence shown here is derived from an EMBL/GenBank/DDBJ whole genome shotgun (WGS) entry which is preliminary data.</text>
</comment>
<keyword evidence="13" id="KW-1185">Reference proteome</keyword>
<keyword evidence="4" id="KW-0479">Metal-binding</keyword>
<dbReference type="InterPro" id="IPR027417">
    <property type="entry name" value="P-loop_NTPase"/>
</dbReference>
<sequence length="966" mass="107206">MSSDDGVTPLSRQARSVWAKSVMDPETHQKLVGWLPLYQHLDDSAAVATKLWETWVPENLKVSISAPFGGDQDRARRVYAWLAGTHDIGKVSPAFAVQVPMLADSMINAGLSMDRTLRETTERRRARHELVSYLAMRDWLSETQGFQELAANQYASIIGSHHGRPLRNHDIEEIRFMGRLVGRGLWSEVRREYLDRAKGLLLHEEDLPVLKETGLPQPIQVLLSGLVIVADWIASNEQYFPYSPPGQIPVEGASERLSKAWNELNLPGPWLLNSPPSDINEHFAKRFSLPAGARPRPLQRVLSEVARSTNQAELLILESQMGSGKTEAALAAAEILAAKTKAGGIFIALPTQATTDAMLARTQEWLRLVPTLSTLYLAHGKSRLNKQYEGLLRDAYFRSIGQDQADGRKGISDDDAIAHRWLSDGKRGPLANVMVGTIDQGLFLALKSKHLMLRHLALAGKVVIIDEAHAYSAYMNVYLNQVLHWLGAYSVPVVLLSATLPGDQRMDMVLAYEEGRRRGLGGGTLKKVEKRTLQDTYKFLSGDIGYPAITHTRLGELPAVALPEADDRTVEIALGRLDDGPAAIAQTLQNALQDGGCAAVIHNTVRRVQETARYLRGAVGDDTEIIVAHSRFLAADRLAKDSELLDKFGSLRRAKGRPVKAIVVASQVIEQSLDIDFDIMVSDLAPIDLLFQRSGRLHRHPRGEGQNERPVKLRQAQLFLTGVEWNATLPEPQKSYQRIYHPHILYRTLAVLAERSILSVPADIPVLVQKVYGPEKLGIPEWQVAMSIAQQGHAAQVRRKQDEAEDFRLSNVPTDSKHTSLVDWNNIGVGDLREEIKGQAAVRDAPETLEVLVVYRNDDGEFTTPPWLADKGGLPLPLNQAPSSWLAKVILGCSLSLPAWMCAGGKIDALISTLERETLVHFPEWAGSHELRGELALVFNSERTFQLNEYTLRYDEKMGLDVMKDA</sequence>
<dbReference type="NCBIfam" id="TIGR01587">
    <property type="entry name" value="cas3_core"/>
    <property type="match status" value="1"/>
</dbReference>
<evidence type="ECO:0000256" key="8">
    <source>
        <dbReference type="ARBA" id="ARBA00022840"/>
    </source>
</evidence>
<keyword evidence="3" id="KW-0540">Nuclease</keyword>
<keyword evidence="6" id="KW-0378">Hydrolase</keyword>
<dbReference type="GO" id="GO:0051607">
    <property type="term" value="P:defense response to virus"/>
    <property type="evidence" value="ECO:0007669"/>
    <property type="project" value="UniProtKB-KW"/>
</dbReference>
<evidence type="ECO:0000259" key="11">
    <source>
        <dbReference type="PROSITE" id="PS51643"/>
    </source>
</evidence>
<feature type="domain" description="Helicase ATP-binding" evidence="10">
    <location>
        <begin position="306"/>
        <end position="518"/>
    </location>
</feature>
<accession>A0A7Y9S6Z1</accession>
<evidence type="ECO:0000313" key="12">
    <source>
        <dbReference type="EMBL" id="NYE95733.1"/>
    </source>
</evidence>
<dbReference type="PROSITE" id="PS51192">
    <property type="entry name" value="HELICASE_ATP_BIND_1"/>
    <property type="match status" value="1"/>
</dbReference>
<keyword evidence="9" id="KW-0051">Antiviral defense</keyword>
<dbReference type="Gene3D" id="1.10.3210.30">
    <property type="match status" value="1"/>
</dbReference>
<dbReference type="InterPro" id="IPR041372">
    <property type="entry name" value="Cas3_C"/>
</dbReference>
<gene>
    <name evidence="12" type="ORF">FHU41_001983</name>
</gene>
<dbReference type="GO" id="GO:0003724">
    <property type="term" value="F:RNA helicase activity"/>
    <property type="evidence" value="ECO:0007669"/>
    <property type="project" value="TreeGrafter"/>
</dbReference>
<dbReference type="NCBIfam" id="TIGR01596">
    <property type="entry name" value="cas3_HD"/>
    <property type="match status" value="1"/>
</dbReference>
<keyword evidence="7" id="KW-0347">Helicase</keyword>
<dbReference type="SMART" id="SM00487">
    <property type="entry name" value="DEXDc"/>
    <property type="match status" value="1"/>
</dbReference>
<evidence type="ECO:0000256" key="5">
    <source>
        <dbReference type="ARBA" id="ARBA00022741"/>
    </source>
</evidence>
<dbReference type="GO" id="GO:0003723">
    <property type="term" value="F:RNA binding"/>
    <property type="evidence" value="ECO:0007669"/>
    <property type="project" value="TreeGrafter"/>
</dbReference>
<dbReference type="Gene3D" id="3.40.50.300">
    <property type="entry name" value="P-loop containing nucleotide triphosphate hydrolases"/>
    <property type="match status" value="2"/>
</dbReference>
<dbReference type="Pfam" id="PF22590">
    <property type="entry name" value="Cas3-like_C_2"/>
    <property type="match status" value="1"/>
</dbReference>
<reference evidence="12 13" key="1">
    <citation type="submission" date="2020-07" db="EMBL/GenBank/DDBJ databases">
        <title>Sequencing the genomes of 1000 actinobacteria strains.</title>
        <authorList>
            <person name="Klenk H.-P."/>
        </authorList>
    </citation>
    <scope>NUCLEOTIDE SEQUENCE [LARGE SCALE GENOMIC DNA]</scope>
    <source>
        <strain evidence="12 13">DSM 102047</strain>
    </source>
</reference>
<dbReference type="Pfam" id="PF18019">
    <property type="entry name" value="Cas3_HD"/>
    <property type="match status" value="1"/>
</dbReference>
<evidence type="ECO:0000256" key="1">
    <source>
        <dbReference type="ARBA" id="ARBA00006847"/>
    </source>
</evidence>
<dbReference type="InterPro" id="IPR054712">
    <property type="entry name" value="Cas3-like_dom"/>
</dbReference>
<dbReference type="PANTHER" id="PTHR47963:SF9">
    <property type="entry name" value="CRISPR-ASSOCIATED ENDONUCLEASE_HELICASE CAS3"/>
    <property type="match status" value="1"/>
</dbReference>
<evidence type="ECO:0000259" key="10">
    <source>
        <dbReference type="PROSITE" id="PS51192"/>
    </source>
</evidence>
<evidence type="ECO:0000256" key="4">
    <source>
        <dbReference type="ARBA" id="ARBA00022723"/>
    </source>
</evidence>
<comment type="similarity">
    <text evidence="1">In the N-terminal section; belongs to the CRISPR-associated nuclease Cas3-HD family.</text>
</comment>
<dbReference type="RefSeq" id="WP_179389477.1">
    <property type="nucleotide sequence ID" value="NZ_JACBYQ010000002.1"/>
</dbReference>
<dbReference type="PROSITE" id="PS51643">
    <property type="entry name" value="HD_CAS3"/>
    <property type="match status" value="1"/>
</dbReference>
<feature type="domain" description="HD Cas3-type" evidence="11">
    <location>
        <begin position="30"/>
        <end position="233"/>
    </location>
</feature>
<evidence type="ECO:0000313" key="13">
    <source>
        <dbReference type="Proteomes" id="UP000521748"/>
    </source>
</evidence>
<evidence type="ECO:0000256" key="3">
    <source>
        <dbReference type="ARBA" id="ARBA00022722"/>
    </source>
</evidence>
<evidence type="ECO:0000256" key="7">
    <source>
        <dbReference type="ARBA" id="ARBA00022806"/>
    </source>
</evidence>
<evidence type="ECO:0000256" key="6">
    <source>
        <dbReference type="ARBA" id="ARBA00022801"/>
    </source>
</evidence>
<dbReference type="SUPFAM" id="SSF52540">
    <property type="entry name" value="P-loop containing nucleoside triphosphate hydrolases"/>
    <property type="match status" value="1"/>
</dbReference>
<keyword evidence="5" id="KW-0547">Nucleotide-binding</keyword>
<keyword evidence="12" id="KW-0255">Endonuclease</keyword>
<dbReference type="InterPro" id="IPR014001">
    <property type="entry name" value="Helicase_ATP-bd"/>
</dbReference>
<dbReference type="GO" id="GO:0046872">
    <property type="term" value="F:metal ion binding"/>
    <property type="evidence" value="ECO:0007669"/>
    <property type="project" value="UniProtKB-KW"/>
</dbReference>
<dbReference type="EMBL" id="JACBYQ010000002">
    <property type="protein sequence ID" value="NYE95733.1"/>
    <property type="molecule type" value="Genomic_DNA"/>
</dbReference>
<dbReference type="AlphaFoldDB" id="A0A7Y9S6Z1"/>
<dbReference type="Proteomes" id="UP000521748">
    <property type="component" value="Unassembled WGS sequence"/>
</dbReference>
<dbReference type="PANTHER" id="PTHR47963">
    <property type="entry name" value="DEAD-BOX ATP-DEPENDENT RNA HELICASE 47, MITOCHONDRIAL"/>
    <property type="match status" value="1"/>
</dbReference>